<evidence type="ECO:0000313" key="1">
    <source>
        <dbReference type="EMBL" id="GAA1696008.1"/>
    </source>
</evidence>
<name>A0ABP4TYN6_9ACTN</name>
<dbReference type="Gene3D" id="2.40.10.10">
    <property type="entry name" value="Trypsin-like serine proteases"/>
    <property type="match status" value="2"/>
</dbReference>
<sequence length="398" mass="41434">MLGAIGVPAVAAEPPAPPTAAGNLTPAEEVPVLAAADEAEKVAAKYAGSYAGAHWDAAAKVLYINLVQPKAKQADRRQEVQAAISSRLATSTVTTRYRSVPLSLDEQKALIARFMQDRGKWGGKAAVDNVLSGSVDELTGRIKAHAVKGAAALQVAARKNFGSAVDITPGAAPQAQSRYYQGSPYLGGMALWDDQNDPRTVGTATCTAGFNWTRHSDGMGYVSTAGHCASAGTSIFQADKNQRIGYIGTRYLNNSEYIDFAFVKVTVGGVLPIVYVGGADTDAYRDVTGIDTGTVTGVTVCSSGAITGLVCGRIASRTSSVVVSGVLLNQQTCVDADAGVTRQGDSGAPWLTTYDPYTVKAWGQHTGTVDCAGDNNVDMVFSTVQNISARAGATLMIR</sequence>
<dbReference type="InterPro" id="IPR009003">
    <property type="entry name" value="Peptidase_S1_PA"/>
</dbReference>
<dbReference type="EMBL" id="BAAANF010000017">
    <property type="protein sequence ID" value="GAA1696008.1"/>
    <property type="molecule type" value="Genomic_DNA"/>
</dbReference>
<dbReference type="InterPro" id="IPR043504">
    <property type="entry name" value="Peptidase_S1_PA_chymotrypsin"/>
</dbReference>
<gene>
    <name evidence="1" type="ORF">GCM10009745_47440</name>
</gene>
<protein>
    <submittedName>
        <fullName evidence="1">S1 family peptidase</fullName>
    </submittedName>
</protein>
<organism evidence="1 2">
    <name type="scientific">Kribbella yunnanensis</name>
    <dbReference type="NCBI Taxonomy" id="190194"/>
    <lineage>
        <taxon>Bacteria</taxon>
        <taxon>Bacillati</taxon>
        <taxon>Actinomycetota</taxon>
        <taxon>Actinomycetes</taxon>
        <taxon>Propionibacteriales</taxon>
        <taxon>Kribbellaceae</taxon>
        <taxon>Kribbella</taxon>
    </lineage>
</organism>
<reference evidence="2" key="1">
    <citation type="journal article" date="2019" name="Int. J. Syst. Evol. Microbiol.">
        <title>The Global Catalogue of Microorganisms (GCM) 10K type strain sequencing project: providing services to taxonomists for standard genome sequencing and annotation.</title>
        <authorList>
            <consortium name="The Broad Institute Genomics Platform"/>
            <consortium name="The Broad Institute Genome Sequencing Center for Infectious Disease"/>
            <person name="Wu L."/>
            <person name="Ma J."/>
        </authorList>
    </citation>
    <scope>NUCLEOTIDE SEQUENCE [LARGE SCALE GENOMIC DNA]</scope>
    <source>
        <strain evidence="2">JCM 14307</strain>
    </source>
</reference>
<dbReference type="Proteomes" id="UP001500280">
    <property type="component" value="Unassembled WGS sequence"/>
</dbReference>
<accession>A0ABP4TYN6</accession>
<keyword evidence="2" id="KW-1185">Reference proteome</keyword>
<dbReference type="SUPFAM" id="SSF50494">
    <property type="entry name" value="Trypsin-like serine proteases"/>
    <property type="match status" value="1"/>
</dbReference>
<proteinExistence type="predicted"/>
<evidence type="ECO:0000313" key="2">
    <source>
        <dbReference type="Proteomes" id="UP001500280"/>
    </source>
</evidence>
<comment type="caution">
    <text evidence="1">The sequence shown here is derived from an EMBL/GenBank/DDBJ whole genome shotgun (WGS) entry which is preliminary data.</text>
</comment>